<reference evidence="3 4" key="1">
    <citation type="submission" date="2020-08" db="EMBL/GenBank/DDBJ databases">
        <title>Genomic Encyclopedia of Type Strains, Phase IV (KMG-V): Genome sequencing to study the core and pangenomes of soil and plant-associated prokaryotes.</title>
        <authorList>
            <person name="Whitman W."/>
        </authorList>
    </citation>
    <scope>NUCLEOTIDE SEQUENCE [LARGE SCALE GENOMIC DNA]</scope>
    <source>
        <strain evidence="3 4">S3M1</strain>
    </source>
</reference>
<dbReference type="RefSeq" id="WP_183880583.1">
    <property type="nucleotide sequence ID" value="NZ_JACHCE010000002.1"/>
</dbReference>
<evidence type="ECO:0000313" key="4">
    <source>
        <dbReference type="Proteomes" id="UP000537204"/>
    </source>
</evidence>
<dbReference type="Pfam" id="PF00534">
    <property type="entry name" value="Glycos_transf_1"/>
    <property type="match status" value="1"/>
</dbReference>
<evidence type="ECO:0000256" key="1">
    <source>
        <dbReference type="ARBA" id="ARBA00022679"/>
    </source>
</evidence>
<dbReference type="CDD" id="cd03801">
    <property type="entry name" value="GT4_PimA-like"/>
    <property type="match status" value="1"/>
</dbReference>
<dbReference type="AlphaFoldDB" id="A0A7W8ZKD8"/>
<comment type="caution">
    <text evidence="3">The sequence shown here is derived from an EMBL/GenBank/DDBJ whole genome shotgun (WGS) entry which is preliminary data.</text>
</comment>
<dbReference type="PANTHER" id="PTHR46401">
    <property type="entry name" value="GLYCOSYLTRANSFERASE WBBK-RELATED"/>
    <property type="match status" value="1"/>
</dbReference>
<feature type="domain" description="Glycosyl transferase family 1" evidence="2">
    <location>
        <begin position="227"/>
        <end position="381"/>
    </location>
</feature>
<dbReference type="SUPFAM" id="SSF53756">
    <property type="entry name" value="UDP-Glycosyltransferase/glycogen phosphorylase"/>
    <property type="match status" value="1"/>
</dbReference>
<organism evidence="3 4">
    <name type="scientific">Pedobacter cryoconitis</name>
    <dbReference type="NCBI Taxonomy" id="188932"/>
    <lineage>
        <taxon>Bacteria</taxon>
        <taxon>Pseudomonadati</taxon>
        <taxon>Bacteroidota</taxon>
        <taxon>Sphingobacteriia</taxon>
        <taxon>Sphingobacteriales</taxon>
        <taxon>Sphingobacteriaceae</taxon>
        <taxon>Pedobacter</taxon>
    </lineage>
</organism>
<dbReference type="Gene3D" id="3.40.50.2000">
    <property type="entry name" value="Glycogen Phosphorylase B"/>
    <property type="match status" value="3"/>
</dbReference>
<protein>
    <submittedName>
        <fullName evidence="3">Glycosyltransferase involved in cell wall biosynthesis</fullName>
    </submittedName>
</protein>
<accession>A0A7W8ZKD8</accession>
<evidence type="ECO:0000313" key="3">
    <source>
        <dbReference type="EMBL" id="MBB5635652.1"/>
    </source>
</evidence>
<dbReference type="Proteomes" id="UP000537204">
    <property type="component" value="Unassembled WGS sequence"/>
</dbReference>
<gene>
    <name evidence="3" type="ORF">HDE68_001540</name>
</gene>
<keyword evidence="1 3" id="KW-0808">Transferase</keyword>
<dbReference type="GO" id="GO:0016757">
    <property type="term" value="F:glycosyltransferase activity"/>
    <property type="evidence" value="ECO:0007669"/>
    <property type="project" value="InterPro"/>
</dbReference>
<dbReference type="EMBL" id="JACHCE010000002">
    <property type="protein sequence ID" value="MBB5635652.1"/>
    <property type="molecule type" value="Genomic_DNA"/>
</dbReference>
<dbReference type="PANTHER" id="PTHR46401:SF2">
    <property type="entry name" value="GLYCOSYLTRANSFERASE WBBK-RELATED"/>
    <property type="match status" value="1"/>
</dbReference>
<name>A0A7W8ZKD8_9SPHI</name>
<dbReference type="InterPro" id="IPR001296">
    <property type="entry name" value="Glyco_trans_1"/>
</dbReference>
<sequence>MKKIAFIVQRYGLDVNGGAEYHCRILAEKLSSIYEVEILTSCAKDYFTWANEYPEGITTINGIKVRRFNTPQQRNKRKVHRLVRRLQSRSLSQKLLRLFGLPDRTDFEQISYEWSKQQGPFTPGLISYLETNQHQYDALIFFTYLYFPTLYGLKSVADRSILIPTAHDEESIYLPAYTSFFKLPKAILYNSLSEKKLVNRLFNNQEIYSDIVGVGIENIIHERKFDSAELLKSDLPYLIYIGRIDPDKGGEILFQHFLKYKEVTHSPVKLVLVGTPFMDIPAHQDIISMGFVDDDVKQALLEGAKALIMPSFYESLSLVTLEGMLAGVNVIANRDCEVLKDHIENSHGGFTFNDFKSFKFAVDKVLSNDADLHILQQNARKYVNDNYSWATVIRKMTSAIDFVSA</sequence>
<proteinExistence type="predicted"/>
<evidence type="ECO:0000259" key="2">
    <source>
        <dbReference type="Pfam" id="PF00534"/>
    </source>
</evidence>